<evidence type="ECO:0000256" key="1">
    <source>
        <dbReference type="SAM" id="SignalP"/>
    </source>
</evidence>
<organism evidence="2 3">
    <name type="scientific">Candida tropicalis (strain ATCC MYA-3404 / T1)</name>
    <name type="common">Yeast</name>
    <dbReference type="NCBI Taxonomy" id="294747"/>
    <lineage>
        <taxon>Eukaryota</taxon>
        <taxon>Fungi</taxon>
        <taxon>Dikarya</taxon>
        <taxon>Ascomycota</taxon>
        <taxon>Saccharomycotina</taxon>
        <taxon>Pichiomycetes</taxon>
        <taxon>Debaryomycetaceae</taxon>
        <taxon>Candida/Lodderomyces clade</taxon>
        <taxon>Candida</taxon>
    </lineage>
</organism>
<sequence length="219" mass="22885">MRFSYILASGLFALSTQAAAIQPEEVEKRAAVGVAAHIATDILHLVGLAVGVDVNIRFKREDVEKRADEEVVNALAADIVKLSGLESASDATNALAVDILRLSGLDATTAAAEKREEISVAKRGLVNVSSALCLNILQLIGLSIGVNVNVGKRDTVDVNSDEVVDVLKLIQSQLTAESAEKLKRRGIDISQLAQDLPIIASGVITAVDAIADGALAALV</sequence>
<dbReference type="OrthoDB" id="4025442at2759"/>
<feature type="chain" id="PRO_5002952866" description="Cell wall galactomannoprotein" evidence="1">
    <location>
        <begin position="19"/>
        <end position="219"/>
    </location>
</feature>
<name>C5MEK2_CANTT</name>
<dbReference type="VEuPathDB" id="FungiDB:CTRG_04495"/>
<dbReference type="Proteomes" id="UP000002037">
    <property type="component" value="Unassembled WGS sequence"/>
</dbReference>
<dbReference type="RefSeq" id="XP_002550197.1">
    <property type="nucleotide sequence ID" value="XM_002550151.1"/>
</dbReference>
<reference evidence="2 3" key="1">
    <citation type="journal article" date="2009" name="Nature">
        <title>Evolution of pathogenicity and sexual reproduction in eight Candida genomes.</title>
        <authorList>
            <person name="Butler G."/>
            <person name="Rasmussen M.D."/>
            <person name="Lin M.F."/>
            <person name="Santos M.A."/>
            <person name="Sakthikumar S."/>
            <person name="Munro C.A."/>
            <person name="Rheinbay E."/>
            <person name="Grabherr M."/>
            <person name="Forche A."/>
            <person name="Reedy J.L."/>
            <person name="Agrafioti I."/>
            <person name="Arnaud M.B."/>
            <person name="Bates S."/>
            <person name="Brown A.J."/>
            <person name="Brunke S."/>
            <person name="Costanzo M.C."/>
            <person name="Fitzpatrick D.A."/>
            <person name="de Groot P.W."/>
            <person name="Harris D."/>
            <person name="Hoyer L.L."/>
            <person name="Hube B."/>
            <person name="Klis F.M."/>
            <person name="Kodira C."/>
            <person name="Lennard N."/>
            <person name="Logue M.E."/>
            <person name="Martin R."/>
            <person name="Neiman A.M."/>
            <person name="Nikolaou E."/>
            <person name="Quail M.A."/>
            <person name="Quinn J."/>
            <person name="Santos M.C."/>
            <person name="Schmitzberger F.F."/>
            <person name="Sherlock G."/>
            <person name="Shah P."/>
            <person name="Silverstein K.A."/>
            <person name="Skrzypek M.S."/>
            <person name="Soll D."/>
            <person name="Staggs R."/>
            <person name="Stansfield I."/>
            <person name="Stumpf M.P."/>
            <person name="Sudbery P.E."/>
            <person name="Srikantha T."/>
            <person name="Zeng Q."/>
            <person name="Berman J."/>
            <person name="Berriman M."/>
            <person name="Heitman J."/>
            <person name="Gow N.A."/>
            <person name="Lorenz M.C."/>
            <person name="Birren B.W."/>
            <person name="Kellis M."/>
            <person name="Cuomo C.A."/>
        </authorList>
    </citation>
    <scope>NUCLEOTIDE SEQUENCE [LARGE SCALE GENOMIC DNA]</scope>
    <source>
        <strain evidence="3">ATCC MYA-3404 / T1</strain>
    </source>
</reference>
<gene>
    <name evidence="2" type="ORF">CTRG_04495</name>
</gene>
<feature type="signal peptide" evidence="1">
    <location>
        <begin position="1"/>
        <end position="18"/>
    </location>
</feature>
<evidence type="ECO:0000313" key="2">
    <source>
        <dbReference type="EMBL" id="EER31712.1"/>
    </source>
</evidence>
<protein>
    <recommendedName>
        <fullName evidence="4">Cell wall galactomannoprotein</fullName>
    </recommendedName>
</protein>
<keyword evidence="3" id="KW-1185">Reference proteome</keyword>
<dbReference type="AlphaFoldDB" id="C5MEK2"/>
<dbReference type="HOGENOM" id="CLU_080753_0_0_1"/>
<proteinExistence type="predicted"/>
<dbReference type="GeneID" id="8299864"/>
<keyword evidence="1" id="KW-0732">Signal</keyword>
<dbReference type="KEGG" id="ctp:CTRG_04495"/>
<evidence type="ECO:0008006" key="4">
    <source>
        <dbReference type="Google" id="ProtNLM"/>
    </source>
</evidence>
<evidence type="ECO:0000313" key="3">
    <source>
        <dbReference type="Proteomes" id="UP000002037"/>
    </source>
</evidence>
<dbReference type="EMBL" id="GG692400">
    <property type="protein sequence ID" value="EER31712.1"/>
    <property type="molecule type" value="Genomic_DNA"/>
</dbReference>
<accession>C5MEK2</accession>